<evidence type="ECO:0000313" key="1">
    <source>
        <dbReference type="EMBL" id="KAF2103542.1"/>
    </source>
</evidence>
<comment type="caution">
    <text evidence="1">The sequence shown here is derived from an EMBL/GenBank/DDBJ whole genome shotgun (WGS) entry which is preliminary data.</text>
</comment>
<accession>A0A9P4MDK5</accession>
<reference evidence="1" key="1">
    <citation type="journal article" date="2020" name="Stud. Mycol.">
        <title>101 Dothideomycetes genomes: a test case for predicting lifestyles and emergence of pathogens.</title>
        <authorList>
            <person name="Haridas S."/>
            <person name="Albert R."/>
            <person name="Binder M."/>
            <person name="Bloem J."/>
            <person name="Labutti K."/>
            <person name="Salamov A."/>
            <person name="Andreopoulos B."/>
            <person name="Baker S."/>
            <person name="Barry K."/>
            <person name="Bills G."/>
            <person name="Bluhm B."/>
            <person name="Cannon C."/>
            <person name="Castanera R."/>
            <person name="Culley D."/>
            <person name="Daum C."/>
            <person name="Ezra D."/>
            <person name="Gonzalez J."/>
            <person name="Henrissat B."/>
            <person name="Kuo A."/>
            <person name="Liang C."/>
            <person name="Lipzen A."/>
            <person name="Lutzoni F."/>
            <person name="Magnuson J."/>
            <person name="Mondo S."/>
            <person name="Nolan M."/>
            <person name="Ohm R."/>
            <person name="Pangilinan J."/>
            <person name="Park H.-J."/>
            <person name="Ramirez L."/>
            <person name="Alfaro M."/>
            <person name="Sun H."/>
            <person name="Tritt A."/>
            <person name="Yoshinaga Y."/>
            <person name="Zwiers L.-H."/>
            <person name="Turgeon B."/>
            <person name="Goodwin S."/>
            <person name="Spatafora J."/>
            <person name="Crous P."/>
            <person name="Grigoriev I."/>
        </authorList>
    </citation>
    <scope>NUCLEOTIDE SEQUENCE</scope>
    <source>
        <strain evidence="1">CBS 133067</strain>
    </source>
</reference>
<sequence>MRGRVASLSQTFRHCAPIPPNRLRHFTPLATSPIFTLPRCQRATFASRASPLEEEKQDEWIVAQERTKILALAQRIRIKSKHLKTLKVFVQEQLLDTDKLNESDRRKAKELLSRLESEEVHTKTLFVQFADLLNMTAEELHAETDPDGPIIE</sequence>
<protein>
    <submittedName>
        <fullName evidence="1">Uncharacterized protein</fullName>
    </submittedName>
</protein>
<name>A0A9P4MDK5_9PEZI</name>
<evidence type="ECO:0000313" key="2">
    <source>
        <dbReference type="Proteomes" id="UP000799772"/>
    </source>
</evidence>
<keyword evidence="2" id="KW-1185">Reference proteome</keyword>
<dbReference type="EMBL" id="ML978122">
    <property type="protein sequence ID" value="KAF2103542.1"/>
    <property type="molecule type" value="Genomic_DNA"/>
</dbReference>
<proteinExistence type="predicted"/>
<dbReference type="Proteomes" id="UP000799772">
    <property type="component" value="Unassembled WGS sequence"/>
</dbReference>
<gene>
    <name evidence="1" type="ORF">NA57DRAFT_72518</name>
</gene>
<organism evidence="1 2">
    <name type="scientific">Rhizodiscina lignyota</name>
    <dbReference type="NCBI Taxonomy" id="1504668"/>
    <lineage>
        <taxon>Eukaryota</taxon>
        <taxon>Fungi</taxon>
        <taxon>Dikarya</taxon>
        <taxon>Ascomycota</taxon>
        <taxon>Pezizomycotina</taxon>
        <taxon>Dothideomycetes</taxon>
        <taxon>Pleosporomycetidae</taxon>
        <taxon>Aulographales</taxon>
        <taxon>Rhizodiscinaceae</taxon>
        <taxon>Rhizodiscina</taxon>
    </lineage>
</organism>
<dbReference type="AlphaFoldDB" id="A0A9P4MDK5"/>